<dbReference type="InParanoid" id="A0A7R8V367"/>
<protein>
    <recommendedName>
        <fullName evidence="1">PPM-type phosphatase domain-containing protein</fullName>
    </recommendedName>
</protein>
<dbReference type="AlphaFoldDB" id="A0A7R8V367"/>
<name>A0A7R8V367_HERIL</name>
<dbReference type="OrthoDB" id="420076at2759"/>
<dbReference type="GO" id="GO:0005739">
    <property type="term" value="C:mitochondrion"/>
    <property type="evidence" value="ECO:0007669"/>
    <property type="project" value="TreeGrafter"/>
</dbReference>
<dbReference type="PROSITE" id="PS51746">
    <property type="entry name" value="PPM_2"/>
    <property type="match status" value="1"/>
</dbReference>
<evidence type="ECO:0000313" key="3">
    <source>
        <dbReference type="Proteomes" id="UP000594454"/>
    </source>
</evidence>
<dbReference type="Pfam" id="PF00481">
    <property type="entry name" value="PP2C"/>
    <property type="match status" value="1"/>
</dbReference>
<dbReference type="GO" id="GO:0004741">
    <property type="term" value="F:[pyruvate dehydrogenase (acetyl-transferring)]-phosphatase activity"/>
    <property type="evidence" value="ECO:0007669"/>
    <property type="project" value="TreeGrafter"/>
</dbReference>
<dbReference type="Gene3D" id="3.60.40.10">
    <property type="entry name" value="PPM-type phosphatase domain"/>
    <property type="match status" value="1"/>
</dbReference>
<dbReference type="PANTHER" id="PTHR13832">
    <property type="entry name" value="PROTEIN PHOSPHATASE 2C"/>
    <property type="match status" value="1"/>
</dbReference>
<reference evidence="2 3" key="1">
    <citation type="submission" date="2020-11" db="EMBL/GenBank/DDBJ databases">
        <authorList>
            <person name="Wallbank WR R."/>
            <person name="Pardo Diaz C."/>
            <person name="Kozak K."/>
            <person name="Martin S."/>
            <person name="Jiggins C."/>
            <person name="Moest M."/>
            <person name="Warren A I."/>
            <person name="Generalovic N T."/>
            <person name="Byers J.R.P. K."/>
            <person name="Montejo-Kovacevich G."/>
            <person name="Yen C E."/>
        </authorList>
    </citation>
    <scope>NUCLEOTIDE SEQUENCE [LARGE SCALE GENOMIC DNA]</scope>
</reference>
<dbReference type="CDD" id="cd00143">
    <property type="entry name" value="PP2Cc"/>
    <property type="match status" value="1"/>
</dbReference>
<sequence>MLTITNRLTVISTKSGRHGVLRQVFTSPRVRSALPQLSPYDVNLILREHEYTHSFSEGCVKGYDSNQLGSNSPMEDSRTEATILNTNGFICGVFDGHGGAACAQVVSKRLLRYISTAVQSKELIRNLTSEQEVRSQSFLKCHNDKVDFVSEVRSLYEKSYQSYLKYLLNEAGDDNDRVNIITNAFLHLDNDLSKEALDSPSIRTLSVAMSGAVTCVSLIEGRELYLASTGDCTAVLGSVTDTGQWVAKKLNHEHTTDNIQEVRRILDEHPQAERESIIRNERLLGQLAPLRALGDFRYKWSNDILQKVVVPTFGEMSVPPNYYTPPYLTARPDITHHTLKPNDLFLIVASDGLWDFLSPTQAVGLVGEHMAGKGYLEPLKLPSSGVTLEEILNILEKRKAGRKKKPLDKNAATHLIRNALGGTEYGIEHSKLSHLLSLPQDVVRLFRDDITITVVYFNQEYLKKPHF</sequence>
<gene>
    <name evidence="2" type="ORF">HERILL_LOCUS13278</name>
</gene>
<dbReference type="InterPro" id="IPR001932">
    <property type="entry name" value="PPM-type_phosphatase-like_dom"/>
</dbReference>
<dbReference type="PANTHER" id="PTHR13832:SF792">
    <property type="entry name" value="GM14286P"/>
    <property type="match status" value="1"/>
</dbReference>
<organism evidence="2 3">
    <name type="scientific">Hermetia illucens</name>
    <name type="common">Black soldier fly</name>
    <dbReference type="NCBI Taxonomy" id="343691"/>
    <lineage>
        <taxon>Eukaryota</taxon>
        <taxon>Metazoa</taxon>
        <taxon>Ecdysozoa</taxon>
        <taxon>Arthropoda</taxon>
        <taxon>Hexapoda</taxon>
        <taxon>Insecta</taxon>
        <taxon>Pterygota</taxon>
        <taxon>Neoptera</taxon>
        <taxon>Endopterygota</taxon>
        <taxon>Diptera</taxon>
        <taxon>Brachycera</taxon>
        <taxon>Stratiomyomorpha</taxon>
        <taxon>Stratiomyidae</taxon>
        <taxon>Hermetiinae</taxon>
        <taxon>Hermetia</taxon>
    </lineage>
</organism>
<dbReference type="Proteomes" id="UP000594454">
    <property type="component" value="Chromosome 5"/>
</dbReference>
<dbReference type="SMART" id="SM00332">
    <property type="entry name" value="PP2Cc"/>
    <property type="match status" value="1"/>
</dbReference>
<dbReference type="InterPro" id="IPR036457">
    <property type="entry name" value="PPM-type-like_dom_sf"/>
</dbReference>
<proteinExistence type="predicted"/>
<feature type="domain" description="PPM-type phosphatase" evidence="1">
    <location>
        <begin position="60"/>
        <end position="457"/>
    </location>
</feature>
<evidence type="ECO:0000313" key="2">
    <source>
        <dbReference type="EMBL" id="CAD7090820.1"/>
    </source>
</evidence>
<keyword evidence="3" id="KW-1185">Reference proteome</keyword>
<dbReference type="SUPFAM" id="SSF81606">
    <property type="entry name" value="PP2C-like"/>
    <property type="match status" value="1"/>
</dbReference>
<evidence type="ECO:0000259" key="1">
    <source>
        <dbReference type="PROSITE" id="PS51746"/>
    </source>
</evidence>
<dbReference type="EMBL" id="LR899013">
    <property type="protein sequence ID" value="CAD7090820.1"/>
    <property type="molecule type" value="Genomic_DNA"/>
</dbReference>
<dbReference type="FunCoup" id="A0A7R8V367">
    <property type="interactions" value="2314"/>
</dbReference>
<dbReference type="InterPro" id="IPR015655">
    <property type="entry name" value="PP2C"/>
</dbReference>
<accession>A0A7R8V367</accession>